<protein>
    <recommendedName>
        <fullName evidence="3">DUF1232 domain-containing protein</fullName>
    </recommendedName>
</protein>
<dbReference type="EMBL" id="JBHTLU010000007">
    <property type="protein sequence ID" value="MFD1218994.1"/>
    <property type="molecule type" value="Genomic_DNA"/>
</dbReference>
<evidence type="ECO:0000313" key="1">
    <source>
        <dbReference type="EMBL" id="MFD1218994.1"/>
    </source>
</evidence>
<gene>
    <name evidence="1" type="ORF">ACFQ4B_02575</name>
</gene>
<comment type="caution">
    <text evidence="1">The sequence shown here is derived from an EMBL/GenBank/DDBJ whole genome shotgun (WGS) entry which is preliminary data.</text>
</comment>
<keyword evidence="2" id="KW-1185">Reference proteome</keyword>
<evidence type="ECO:0000313" key="2">
    <source>
        <dbReference type="Proteomes" id="UP001597180"/>
    </source>
</evidence>
<dbReference type="RefSeq" id="WP_345591339.1">
    <property type="nucleotide sequence ID" value="NZ_BAABJG010000027.1"/>
</dbReference>
<proteinExistence type="predicted"/>
<sequence>MWKRLLSFKYWGHVFRRIGPILTSPRVPLSEKLLFAVPVIVYWVMPDLMPYLPIDDIAVTLFLMNLFTDRVERKYLSTK</sequence>
<dbReference type="Proteomes" id="UP001597180">
    <property type="component" value="Unassembled WGS sequence"/>
</dbReference>
<name>A0ABW3UF89_9BACL</name>
<reference evidence="2" key="1">
    <citation type="journal article" date="2019" name="Int. J. Syst. Evol. Microbiol.">
        <title>The Global Catalogue of Microorganisms (GCM) 10K type strain sequencing project: providing services to taxonomists for standard genome sequencing and annotation.</title>
        <authorList>
            <consortium name="The Broad Institute Genomics Platform"/>
            <consortium name="The Broad Institute Genome Sequencing Center for Infectious Disease"/>
            <person name="Wu L."/>
            <person name="Ma J."/>
        </authorList>
    </citation>
    <scope>NUCLEOTIDE SEQUENCE [LARGE SCALE GENOMIC DNA]</scope>
    <source>
        <strain evidence="2">CCUG 53270</strain>
    </source>
</reference>
<evidence type="ECO:0008006" key="3">
    <source>
        <dbReference type="Google" id="ProtNLM"/>
    </source>
</evidence>
<organism evidence="1 2">
    <name type="scientific">Paenibacillus vulneris</name>
    <dbReference type="NCBI Taxonomy" id="1133364"/>
    <lineage>
        <taxon>Bacteria</taxon>
        <taxon>Bacillati</taxon>
        <taxon>Bacillota</taxon>
        <taxon>Bacilli</taxon>
        <taxon>Bacillales</taxon>
        <taxon>Paenibacillaceae</taxon>
        <taxon>Paenibacillus</taxon>
    </lineage>
</organism>
<accession>A0ABW3UF89</accession>